<sequence>MYIYIACLPYRCYCCDSSFANLLIANVDSFSNLDDSVYTILAACKAKRRELAKACRSKRTASSNAGRYTTNSSFMANKDDNNAYNRAYMPPVNAEEEEDSSSDDNGVNSGTSDSADKGEGGGTYERSKSALRREDMPLYKRQYVVSYPCGPPSAPCTDIYVYYV</sequence>
<accession>A0AAD9HXI0</accession>
<proteinExistence type="predicted"/>
<evidence type="ECO:0000313" key="2">
    <source>
        <dbReference type="EMBL" id="KAK2067206.1"/>
    </source>
</evidence>
<feature type="region of interest" description="Disordered" evidence="1">
    <location>
        <begin position="60"/>
        <end position="135"/>
    </location>
</feature>
<name>A0AAD9HXI0_9PEZI</name>
<keyword evidence="3" id="KW-1185">Reference proteome</keyword>
<gene>
    <name evidence="2" type="ORF">P8C59_000965</name>
</gene>
<protein>
    <submittedName>
        <fullName evidence="2">Uncharacterized protein</fullName>
    </submittedName>
</protein>
<feature type="compositionally biased region" description="Polar residues" evidence="1">
    <location>
        <begin position="60"/>
        <end position="75"/>
    </location>
</feature>
<reference evidence="2" key="1">
    <citation type="journal article" date="2023" name="Mol. Plant Microbe Interact.">
        <title>Elucidating the Obligate Nature and Biological Capacity of an Invasive Fungal Corn Pathogen.</title>
        <authorList>
            <person name="MacCready J.S."/>
            <person name="Roggenkamp E.M."/>
            <person name="Gdanetz K."/>
            <person name="Chilvers M.I."/>
        </authorList>
    </citation>
    <scope>NUCLEOTIDE SEQUENCE</scope>
    <source>
        <strain evidence="2">PM02</strain>
    </source>
</reference>
<feature type="compositionally biased region" description="Basic and acidic residues" evidence="1">
    <location>
        <begin position="114"/>
        <end position="135"/>
    </location>
</feature>
<feature type="compositionally biased region" description="Low complexity" evidence="1">
    <location>
        <begin position="103"/>
        <end position="113"/>
    </location>
</feature>
<dbReference type="AlphaFoldDB" id="A0AAD9HXI0"/>
<dbReference type="Proteomes" id="UP001217918">
    <property type="component" value="Unassembled WGS sequence"/>
</dbReference>
<organism evidence="2 3">
    <name type="scientific">Phyllachora maydis</name>
    <dbReference type="NCBI Taxonomy" id="1825666"/>
    <lineage>
        <taxon>Eukaryota</taxon>
        <taxon>Fungi</taxon>
        <taxon>Dikarya</taxon>
        <taxon>Ascomycota</taxon>
        <taxon>Pezizomycotina</taxon>
        <taxon>Sordariomycetes</taxon>
        <taxon>Sordariomycetidae</taxon>
        <taxon>Phyllachorales</taxon>
        <taxon>Phyllachoraceae</taxon>
        <taxon>Phyllachora</taxon>
    </lineage>
</organism>
<evidence type="ECO:0000256" key="1">
    <source>
        <dbReference type="SAM" id="MobiDB-lite"/>
    </source>
</evidence>
<comment type="caution">
    <text evidence="2">The sequence shown here is derived from an EMBL/GenBank/DDBJ whole genome shotgun (WGS) entry which is preliminary data.</text>
</comment>
<dbReference type="EMBL" id="JAQQPM010000001">
    <property type="protein sequence ID" value="KAK2067206.1"/>
    <property type="molecule type" value="Genomic_DNA"/>
</dbReference>
<evidence type="ECO:0000313" key="3">
    <source>
        <dbReference type="Proteomes" id="UP001217918"/>
    </source>
</evidence>